<proteinExistence type="predicted"/>
<dbReference type="Proteomes" id="UP001058974">
    <property type="component" value="Chromosome 5"/>
</dbReference>
<evidence type="ECO:0000313" key="2">
    <source>
        <dbReference type="EMBL" id="KAI5404888.1"/>
    </source>
</evidence>
<feature type="compositionally biased region" description="Basic residues" evidence="1">
    <location>
        <begin position="147"/>
        <end position="157"/>
    </location>
</feature>
<feature type="region of interest" description="Disordered" evidence="1">
    <location>
        <begin position="143"/>
        <end position="163"/>
    </location>
</feature>
<organism evidence="2 3">
    <name type="scientific">Pisum sativum</name>
    <name type="common">Garden pea</name>
    <name type="synonym">Lathyrus oleraceus</name>
    <dbReference type="NCBI Taxonomy" id="3888"/>
    <lineage>
        <taxon>Eukaryota</taxon>
        <taxon>Viridiplantae</taxon>
        <taxon>Streptophyta</taxon>
        <taxon>Embryophyta</taxon>
        <taxon>Tracheophyta</taxon>
        <taxon>Spermatophyta</taxon>
        <taxon>Magnoliopsida</taxon>
        <taxon>eudicotyledons</taxon>
        <taxon>Gunneridae</taxon>
        <taxon>Pentapetalae</taxon>
        <taxon>rosids</taxon>
        <taxon>fabids</taxon>
        <taxon>Fabales</taxon>
        <taxon>Fabaceae</taxon>
        <taxon>Papilionoideae</taxon>
        <taxon>50 kb inversion clade</taxon>
        <taxon>NPAAA clade</taxon>
        <taxon>Hologalegina</taxon>
        <taxon>IRL clade</taxon>
        <taxon>Fabeae</taxon>
        <taxon>Lathyrus</taxon>
    </lineage>
</organism>
<keyword evidence="3" id="KW-1185">Reference proteome</keyword>
<protein>
    <submittedName>
        <fullName evidence="2">Uncharacterized protein</fullName>
    </submittedName>
</protein>
<sequence length="336" mass="38966">MVFNSKKKTKLRKSWDPEDDLYDYLKYKNSQNKNQNKFNYFNNLLHKFVIKHPKPDPELVQFTQGSTSILQSHILRLQDQNRDNNVEEILTEDEEEQNGFLLDYFKPHAKSYVLDIVEDGVFVKYEDEVSVRKRKVAVKLPAAKNGGKSKRGRKRKNGVGGSAVKGACTEKIGDGEKGEQDDTPSCMEVTVKKEILDYDDDDEEIEMMHVDHDQTDNEVSARKVAGFRERLMNELDRPYCEEECKRLLQDFNLRKPVQNLKILRGIVKIYEGDHDGKSYHDHNLDLAKQIDAAGDDLPKVLRLLRGFFFWLTNLTDEGAFLPWRVPLDLDLDLDVL</sequence>
<dbReference type="EMBL" id="JAMSHJ010000005">
    <property type="protein sequence ID" value="KAI5404888.1"/>
    <property type="molecule type" value="Genomic_DNA"/>
</dbReference>
<dbReference type="Gramene" id="Psat5g058120.1">
    <property type="protein sequence ID" value="Psat5g058120.1.cds"/>
    <property type="gene ID" value="Psat5g058120"/>
</dbReference>
<accession>A0A9D5AE69</accession>
<reference evidence="2 3" key="1">
    <citation type="journal article" date="2022" name="Nat. Genet.">
        <title>Improved pea reference genome and pan-genome highlight genomic features and evolutionary characteristics.</title>
        <authorList>
            <person name="Yang T."/>
            <person name="Liu R."/>
            <person name="Luo Y."/>
            <person name="Hu S."/>
            <person name="Wang D."/>
            <person name="Wang C."/>
            <person name="Pandey M.K."/>
            <person name="Ge S."/>
            <person name="Xu Q."/>
            <person name="Li N."/>
            <person name="Li G."/>
            <person name="Huang Y."/>
            <person name="Saxena R.K."/>
            <person name="Ji Y."/>
            <person name="Li M."/>
            <person name="Yan X."/>
            <person name="He Y."/>
            <person name="Liu Y."/>
            <person name="Wang X."/>
            <person name="Xiang C."/>
            <person name="Varshney R.K."/>
            <person name="Ding H."/>
            <person name="Gao S."/>
            <person name="Zong X."/>
        </authorList>
    </citation>
    <scope>NUCLEOTIDE SEQUENCE [LARGE SCALE GENOMIC DNA]</scope>
    <source>
        <strain evidence="2 3">cv. Zhongwan 6</strain>
    </source>
</reference>
<dbReference type="PANTHER" id="PTHR34194:SF2">
    <property type="entry name" value="F14J8.16 PROTEIN"/>
    <property type="match status" value="1"/>
</dbReference>
<evidence type="ECO:0000313" key="3">
    <source>
        <dbReference type="Proteomes" id="UP001058974"/>
    </source>
</evidence>
<comment type="caution">
    <text evidence="2">The sequence shown here is derived from an EMBL/GenBank/DDBJ whole genome shotgun (WGS) entry which is preliminary data.</text>
</comment>
<evidence type="ECO:0000256" key="1">
    <source>
        <dbReference type="SAM" id="MobiDB-lite"/>
    </source>
</evidence>
<name>A0A9D5AE69_PEA</name>
<dbReference type="PANTHER" id="PTHR34194">
    <property type="entry name" value="F14J8.16 PROTEIN"/>
    <property type="match status" value="1"/>
</dbReference>
<dbReference type="Gramene" id="Psat05G0188000-T1">
    <property type="protein sequence ID" value="KAI5404888.1"/>
    <property type="gene ID" value="KIW84_051880"/>
</dbReference>
<dbReference type="OrthoDB" id="298344at2759"/>
<gene>
    <name evidence="2" type="ORF">KIW84_051880</name>
</gene>
<dbReference type="AlphaFoldDB" id="A0A9D5AE69"/>